<dbReference type="InterPro" id="IPR052765">
    <property type="entry name" value="PGM-Related"/>
</dbReference>
<dbReference type="Pfam" id="PF00300">
    <property type="entry name" value="His_Phos_1"/>
    <property type="match status" value="1"/>
</dbReference>
<accession>M4W0Z4</accession>
<evidence type="ECO:0000313" key="2">
    <source>
        <dbReference type="Proteomes" id="UP000011932"/>
    </source>
</evidence>
<dbReference type="PANTHER" id="PTHR46192">
    <property type="entry name" value="BROAD-RANGE ACID PHOSPHATASE DET1"/>
    <property type="match status" value="1"/>
</dbReference>
<dbReference type="Gene3D" id="3.40.50.1240">
    <property type="entry name" value="Phosphoglycerate mutase-like"/>
    <property type="match status" value="1"/>
</dbReference>
<proteinExistence type="predicted"/>
<dbReference type="AlphaFoldDB" id="M4W0Z4"/>
<dbReference type="SMART" id="SM00855">
    <property type="entry name" value="PGAM"/>
    <property type="match status" value="1"/>
</dbReference>
<sequence>MDWKTYSAIGDPQVPLTDTGWAQARDAGAFLRDWFNDPARGNRAGRWPQIYVSPFLRTRETLSGVLHGLGDDPLAGTCNIREEARLAEQSFGFLAYADAQQGFLKRAFARAIVNVSQQVYKHSPYLSFPLFGESPMMVQNRVSDFIGTLYRDHDKRGTNDVMIVAHGGVIKAFMMRWFHLPLSGWSDLKTPGNCDVFVIEKRDPEKIAGTPGAGWSITRIYDGEVGVAVNDNPLARVQLFAESRLPQFPDRLKR</sequence>
<dbReference type="KEGG" id="man:A11S_2304"/>
<dbReference type="HOGENOM" id="CLU_1093317_0_0_5"/>
<protein>
    <recommendedName>
        <fullName evidence="3">Phosphoglycerate mutase</fullName>
    </recommendedName>
</protein>
<dbReference type="InterPro" id="IPR013078">
    <property type="entry name" value="His_Pase_superF_clade-1"/>
</dbReference>
<evidence type="ECO:0000313" key="1">
    <source>
        <dbReference type="EMBL" id="AGH99099.1"/>
    </source>
</evidence>
<dbReference type="CDD" id="cd07067">
    <property type="entry name" value="HP_PGM_like"/>
    <property type="match status" value="1"/>
</dbReference>
<dbReference type="InterPro" id="IPR029033">
    <property type="entry name" value="His_PPase_superfam"/>
</dbReference>
<dbReference type="EMBL" id="CP003538">
    <property type="protein sequence ID" value="AGH99099.1"/>
    <property type="molecule type" value="Genomic_DNA"/>
</dbReference>
<dbReference type="STRING" id="349215.A11S_2304"/>
<reference evidence="1 2" key="1">
    <citation type="journal article" date="2013" name="ISME J.">
        <title>By their genes ye shall know them: genomic signatures of predatory bacteria.</title>
        <authorList>
            <person name="Pasternak Z."/>
            <person name="Pietrokovski S."/>
            <person name="Rotem O."/>
            <person name="Gophna U."/>
            <person name="Lurie-Weinberger M.N."/>
            <person name="Jurkevitch E."/>
        </authorList>
    </citation>
    <scope>NUCLEOTIDE SEQUENCE [LARGE SCALE GENOMIC DNA]</scope>
    <source>
        <strain evidence="1">EPB</strain>
    </source>
</reference>
<dbReference type="SUPFAM" id="SSF53254">
    <property type="entry name" value="Phosphoglycerate mutase-like"/>
    <property type="match status" value="1"/>
</dbReference>
<gene>
    <name evidence="1" type="ORF">A11S_2304</name>
</gene>
<evidence type="ECO:0008006" key="3">
    <source>
        <dbReference type="Google" id="ProtNLM"/>
    </source>
</evidence>
<name>M4W0Z4_9BACT</name>
<organism evidence="1 2">
    <name type="scientific">Micavibrio aeruginosavorus EPB</name>
    <dbReference type="NCBI Taxonomy" id="349215"/>
    <lineage>
        <taxon>Bacteria</taxon>
        <taxon>Pseudomonadati</taxon>
        <taxon>Bdellovibrionota</taxon>
        <taxon>Bdellovibrionia</taxon>
        <taxon>Bdellovibrionales</taxon>
        <taxon>Pseudobdellovibrionaceae</taxon>
        <taxon>Micavibrio</taxon>
    </lineage>
</organism>
<dbReference type="Proteomes" id="UP000011932">
    <property type="component" value="Chromosome"/>
</dbReference>